<feature type="compositionally biased region" description="Acidic residues" evidence="6">
    <location>
        <begin position="300"/>
        <end position="311"/>
    </location>
</feature>
<sequence length="956" mass="105306">MAVNMPDTCGSPTEVDSHPVHFTPTSQFDFTFLSSHDGKDHQVPAAAIFTATFPDNMPSLGLTGDATMDELLGAGDQLTPRKRDRGERIVWTPEEDEFLRAAVQTYGDKTEKWAKIAACVPGRTNKNCRKRWFHSLDPSLKKGPWTEEEDHLLRTGVQKFKGQWSKIAERIQGRTDDQCAKRWREGLDPHIDRAAWTPEDDVILLQKFEEFGSQWQKIALSFPGRPGLHCRNRWRKIQRSLNHMKRTHKRRRNQSTSRQDTTETQRLEALMDADDDDYQYSKRSGKQRHSSDERLHDGQLDEDDRGLDDSNDSGHSDQDDDRDDTGPDEEKPYGCAIPDCTFSSSSPSLLFYHFKASHHGTTVLKPFRCTMPGCEERKRYKNINGLQYHVTHAKNTPGHSGHGSLGPYDGHHTTSTTDPLTATNSATTTSSTSSGVQVQAPSADNLTPQVELQNFSFIQPQPSSLPTPPTTTEMQTIAPPLLKQQPIVSLQAFNIPHTPESLEDSVMSSAPLDGTLTQTQSQTQLQQQLQQLQPSLQHQIQSQLQPQLHPQLQPQLQLQQQQQQQHQVQLQPQLQPQLQTHLQPQTQPLMQHQTQPLNQQLHHHHTTTPLQCPELGCGQYFHAIGGLNAHMATQHGHRSMTMAMTAESTDSFGVDSIAIPENDFDDMDIDLAYLASDSASPMEPGLLMLEDPHLQKQLDSLTRDHGALSLDPTTPDTEQDLSMLTMSEMLFASHVSGSLSNGTFDNRIHFGSHINVSSDDPWTLPSTPVTSANVSPRMTAMHVSATPVVSGAAIATAIAAATTTIGGTKPVVLKKFPCMIKDCPKSYGSNSALKVHMRNDHSGIGGTKIARGTVPGSGVGAGLATLDYHLAMNPQMVPSVGSSHFQAGLGSVLMQVQHVDPKVVSQPKAKPGKKSDEPSSKPYKCLVPGCGKGYTNINGLKNHLLGAHGSTPNKNA</sequence>
<dbReference type="GO" id="GO:0008270">
    <property type="term" value="F:zinc ion binding"/>
    <property type="evidence" value="ECO:0007669"/>
    <property type="project" value="UniProtKB-KW"/>
</dbReference>
<dbReference type="Gene3D" id="1.10.10.60">
    <property type="entry name" value="Homeodomain-like"/>
    <property type="match status" value="3"/>
</dbReference>
<keyword evidence="1" id="KW-0805">Transcription regulation</keyword>
<dbReference type="PROSITE" id="PS50157">
    <property type="entry name" value="ZINC_FINGER_C2H2_2"/>
    <property type="match status" value="2"/>
</dbReference>
<keyword evidence="5" id="KW-0862">Zinc</keyword>
<evidence type="ECO:0000259" key="10">
    <source>
        <dbReference type="PROSITE" id="PS51294"/>
    </source>
</evidence>
<feature type="domain" description="Myb-like" evidence="7">
    <location>
        <begin position="137"/>
        <end position="187"/>
    </location>
</feature>
<dbReference type="OrthoDB" id="2143914at2759"/>
<dbReference type="SUPFAM" id="SSF57667">
    <property type="entry name" value="beta-beta-alpha zinc fingers"/>
    <property type="match status" value="1"/>
</dbReference>
<dbReference type="InterPro" id="IPR051575">
    <property type="entry name" value="Myb-like_DNA-bd"/>
</dbReference>
<dbReference type="PROSITE" id="PS51293">
    <property type="entry name" value="SANT"/>
    <property type="match status" value="1"/>
</dbReference>
<feature type="domain" description="SANT" evidence="9">
    <location>
        <begin position="140"/>
        <end position="179"/>
    </location>
</feature>
<dbReference type="SUPFAM" id="SSF46689">
    <property type="entry name" value="Homeodomain-like"/>
    <property type="match status" value="2"/>
</dbReference>
<evidence type="ECO:0000256" key="3">
    <source>
        <dbReference type="ARBA" id="ARBA00023163"/>
    </source>
</evidence>
<dbReference type="PROSITE" id="PS51294">
    <property type="entry name" value="HTH_MYB"/>
    <property type="match status" value="3"/>
</dbReference>
<dbReference type="AlphaFoldDB" id="A0A9P6RMQ1"/>
<dbReference type="GO" id="GO:0042795">
    <property type="term" value="P:snRNA transcription by RNA polymerase II"/>
    <property type="evidence" value="ECO:0007669"/>
    <property type="project" value="TreeGrafter"/>
</dbReference>
<comment type="caution">
    <text evidence="11">The sequence shown here is derived from an EMBL/GenBank/DDBJ whole genome shotgun (WGS) entry which is preliminary data.</text>
</comment>
<reference evidence="11" key="1">
    <citation type="journal article" date="2020" name="Fungal Divers.">
        <title>Resolving the Mortierellaceae phylogeny through synthesis of multi-gene phylogenetics and phylogenomics.</title>
        <authorList>
            <person name="Vandepol N."/>
            <person name="Liber J."/>
            <person name="Desiro A."/>
            <person name="Na H."/>
            <person name="Kennedy M."/>
            <person name="Barry K."/>
            <person name="Grigoriev I.V."/>
            <person name="Miller A.N."/>
            <person name="O'Donnell K."/>
            <person name="Stajich J.E."/>
            <person name="Bonito G."/>
        </authorList>
    </citation>
    <scope>NUCLEOTIDE SEQUENCE</scope>
    <source>
        <strain evidence="11">NVP60</strain>
    </source>
</reference>
<protein>
    <submittedName>
        <fullName evidence="11">Uncharacterized protein</fullName>
    </submittedName>
</protein>
<dbReference type="InterPro" id="IPR001005">
    <property type="entry name" value="SANT/Myb"/>
</dbReference>
<dbReference type="GO" id="GO:0000978">
    <property type="term" value="F:RNA polymerase II cis-regulatory region sequence-specific DNA binding"/>
    <property type="evidence" value="ECO:0007669"/>
    <property type="project" value="TreeGrafter"/>
</dbReference>
<feature type="compositionally biased region" description="Basic residues" evidence="6">
    <location>
        <begin position="241"/>
        <end position="253"/>
    </location>
</feature>
<dbReference type="GO" id="GO:0001006">
    <property type="term" value="F:RNA polymerase III type 3 promoter sequence-specific DNA binding"/>
    <property type="evidence" value="ECO:0007669"/>
    <property type="project" value="TreeGrafter"/>
</dbReference>
<feature type="region of interest" description="Disordered" evidence="6">
    <location>
        <begin position="902"/>
        <end position="922"/>
    </location>
</feature>
<evidence type="ECO:0000256" key="1">
    <source>
        <dbReference type="ARBA" id="ARBA00023015"/>
    </source>
</evidence>
<name>A0A9P6RMQ1_9FUNG</name>
<dbReference type="Gene3D" id="3.30.160.60">
    <property type="entry name" value="Classic Zinc Finger"/>
    <property type="match status" value="2"/>
</dbReference>
<dbReference type="EMBL" id="JAAAIN010000027">
    <property type="protein sequence ID" value="KAG0322494.1"/>
    <property type="molecule type" value="Genomic_DNA"/>
</dbReference>
<feature type="domain" description="C2H2-type" evidence="8">
    <location>
        <begin position="816"/>
        <end position="843"/>
    </location>
</feature>
<evidence type="ECO:0000259" key="7">
    <source>
        <dbReference type="PROSITE" id="PS50090"/>
    </source>
</evidence>
<evidence type="ECO:0000256" key="4">
    <source>
        <dbReference type="ARBA" id="ARBA00023242"/>
    </source>
</evidence>
<feature type="domain" description="C2H2-type" evidence="8">
    <location>
        <begin position="923"/>
        <end position="953"/>
    </location>
</feature>
<dbReference type="Pfam" id="PF00096">
    <property type="entry name" value="zf-C2H2"/>
    <property type="match status" value="1"/>
</dbReference>
<dbReference type="InterPro" id="IPR017930">
    <property type="entry name" value="Myb_dom"/>
</dbReference>
<feature type="compositionally biased region" description="Low complexity" evidence="6">
    <location>
        <begin position="421"/>
        <end position="434"/>
    </location>
</feature>
<dbReference type="Pfam" id="PF00249">
    <property type="entry name" value="Myb_DNA-binding"/>
    <property type="match status" value="1"/>
</dbReference>
<proteinExistence type="predicted"/>
<dbReference type="Pfam" id="PF13921">
    <property type="entry name" value="Myb_DNA-bind_6"/>
    <property type="match status" value="1"/>
</dbReference>
<keyword evidence="5" id="KW-0479">Metal-binding</keyword>
<dbReference type="GO" id="GO:0042796">
    <property type="term" value="P:snRNA transcription by RNA polymerase III"/>
    <property type="evidence" value="ECO:0007669"/>
    <property type="project" value="TreeGrafter"/>
</dbReference>
<dbReference type="SMART" id="SM00717">
    <property type="entry name" value="SANT"/>
    <property type="match status" value="3"/>
</dbReference>
<evidence type="ECO:0000256" key="2">
    <source>
        <dbReference type="ARBA" id="ARBA00023125"/>
    </source>
</evidence>
<dbReference type="SMART" id="SM00355">
    <property type="entry name" value="ZnF_C2H2"/>
    <property type="match status" value="5"/>
</dbReference>
<evidence type="ECO:0000313" key="12">
    <source>
        <dbReference type="Proteomes" id="UP000823405"/>
    </source>
</evidence>
<feature type="domain" description="HTH myb-type" evidence="10">
    <location>
        <begin position="193"/>
        <end position="242"/>
    </location>
</feature>
<dbReference type="PANTHER" id="PTHR46621">
    <property type="entry name" value="SNRNA-ACTIVATING PROTEIN COMPLEX SUBUNIT 4"/>
    <property type="match status" value="1"/>
</dbReference>
<feature type="domain" description="Myb-like" evidence="7">
    <location>
        <begin position="83"/>
        <end position="136"/>
    </location>
</feature>
<organism evidence="11 12">
    <name type="scientific">Linnemannia gamsii</name>
    <dbReference type="NCBI Taxonomy" id="64522"/>
    <lineage>
        <taxon>Eukaryota</taxon>
        <taxon>Fungi</taxon>
        <taxon>Fungi incertae sedis</taxon>
        <taxon>Mucoromycota</taxon>
        <taxon>Mortierellomycotina</taxon>
        <taxon>Mortierellomycetes</taxon>
        <taxon>Mortierellales</taxon>
        <taxon>Mortierellaceae</taxon>
        <taxon>Linnemannia</taxon>
    </lineage>
</organism>
<dbReference type="InterPro" id="IPR009057">
    <property type="entry name" value="Homeodomain-like_sf"/>
</dbReference>
<keyword evidence="5" id="KW-0863">Zinc-finger</keyword>
<dbReference type="CDD" id="cd00167">
    <property type="entry name" value="SANT"/>
    <property type="match status" value="3"/>
</dbReference>
<evidence type="ECO:0000313" key="11">
    <source>
        <dbReference type="EMBL" id="KAG0322494.1"/>
    </source>
</evidence>
<keyword evidence="12" id="KW-1185">Reference proteome</keyword>
<feature type="region of interest" description="Disordered" evidence="6">
    <location>
        <begin position="241"/>
        <end position="337"/>
    </location>
</feature>
<dbReference type="PROSITE" id="PS50090">
    <property type="entry name" value="MYB_LIKE"/>
    <property type="match status" value="3"/>
</dbReference>
<dbReference type="Proteomes" id="UP000823405">
    <property type="component" value="Unassembled WGS sequence"/>
</dbReference>
<feature type="domain" description="HTH myb-type" evidence="10">
    <location>
        <begin position="137"/>
        <end position="191"/>
    </location>
</feature>
<dbReference type="PANTHER" id="PTHR46621:SF1">
    <property type="entry name" value="SNRNA-ACTIVATING PROTEIN COMPLEX SUBUNIT 4"/>
    <property type="match status" value="1"/>
</dbReference>
<dbReference type="InterPro" id="IPR013087">
    <property type="entry name" value="Znf_C2H2_type"/>
</dbReference>
<feature type="domain" description="Myb-like" evidence="7">
    <location>
        <begin position="188"/>
        <end position="238"/>
    </location>
</feature>
<feature type="region of interest" description="Disordered" evidence="6">
    <location>
        <begin position="1"/>
        <end position="20"/>
    </location>
</feature>
<evidence type="ECO:0000256" key="5">
    <source>
        <dbReference type="PROSITE-ProRule" id="PRU00042"/>
    </source>
</evidence>
<dbReference type="GO" id="GO:0019185">
    <property type="term" value="C:snRNA-activating protein complex"/>
    <property type="evidence" value="ECO:0007669"/>
    <property type="project" value="TreeGrafter"/>
</dbReference>
<dbReference type="InterPro" id="IPR017884">
    <property type="entry name" value="SANT_dom"/>
</dbReference>
<gene>
    <name evidence="11" type="ORF">BGZ97_006064</name>
</gene>
<dbReference type="InterPro" id="IPR036236">
    <property type="entry name" value="Znf_C2H2_sf"/>
</dbReference>
<evidence type="ECO:0000259" key="8">
    <source>
        <dbReference type="PROSITE" id="PS50157"/>
    </source>
</evidence>
<feature type="domain" description="HTH myb-type" evidence="10">
    <location>
        <begin position="91"/>
        <end position="132"/>
    </location>
</feature>
<evidence type="ECO:0000256" key="6">
    <source>
        <dbReference type="SAM" id="MobiDB-lite"/>
    </source>
</evidence>
<keyword evidence="3" id="KW-0804">Transcription</keyword>
<dbReference type="PROSITE" id="PS00028">
    <property type="entry name" value="ZINC_FINGER_C2H2_1"/>
    <property type="match status" value="3"/>
</dbReference>
<feature type="region of interest" description="Disordered" evidence="6">
    <location>
        <begin position="394"/>
        <end position="442"/>
    </location>
</feature>
<accession>A0A9P6RMQ1</accession>
<feature type="compositionally biased region" description="Basic and acidic residues" evidence="6">
    <location>
        <begin position="289"/>
        <end position="299"/>
    </location>
</feature>
<keyword evidence="4" id="KW-0539">Nucleus</keyword>
<keyword evidence="2" id="KW-0238">DNA-binding</keyword>
<evidence type="ECO:0000259" key="9">
    <source>
        <dbReference type="PROSITE" id="PS51293"/>
    </source>
</evidence>